<dbReference type="Pfam" id="PF02678">
    <property type="entry name" value="Pirin"/>
    <property type="match status" value="1"/>
</dbReference>
<dbReference type="PANTHER" id="PTHR13903">
    <property type="entry name" value="PIRIN-RELATED"/>
    <property type="match status" value="1"/>
</dbReference>
<dbReference type="InterPro" id="IPR008778">
    <property type="entry name" value="Pirin_C_dom"/>
</dbReference>
<dbReference type="InterPro" id="IPR003829">
    <property type="entry name" value="Pirin_N_dom"/>
</dbReference>
<sequence length="290" mass="32025">MAITRELVRIESPKGEPGFLGAGHIARPLIYDNYEQSDPFILLMDDMLDKKDTTPAGGPHPHAGFETVTLVLDGELGADDHQLKSGDFQLMTAGSGVVHTEVIDKPGSMRILQLWANLGRENRKAVPRLQDLPLDHVPVINENGTHIRLYSGTLADITSPVQNYVPLLIADITVEPGVTSTLKIPANYNTFLYVLAGTVQVGELKNSLHKDQVGWLNKFDQNEESELKVTAGSAGGRFVLYGGKPLHENIVSHGPFIADDSEEIVQLYKEYRQGKMKHISTVPEAQHYKW</sequence>
<evidence type="ECO:0000313" key="5">
    <source>
        <dbReference type="EMBL" id="OQP40186.1"/>
    </source>
</evidence>
<dbReference type="InterPro" id="IPR011051">
    <property type="entry name" value="RmlC_Cupin_sf"/>
</dbReference>
<dbReference type="SUPFAM" id="SSF51182">
    <property type="entry name" value="RmlC-like cupins"/>
    <property type="match status" value="1"/>
</dbReference>
<comment type="caution">
    <text evidence="5">The sequence shown here is derived from an EMBL/GenBank/DDBJ whole genome shotgun (WGS) entry which is preliminary data.</text>
</comment>
<name>A0ABX3NMS1_9BACT</name>
<dbReference type="Proteomes" id="UP000192277">
    <property type="component" value="Unassembled WGS sequence"/>
</dbReference>
<dbReference type="RefSeq" id="WP_014217929.1">
    <property type="nucleotide sequence ID" value="NZ_LWBO01000077.1"/>
</dbReference>
<feature type="domain" description="Pirin N-terminal" evidence="3">
    <location>
        <begin position="33"/>
        <end position="115"/>
    </location>
</feature>
<evidence type="ECO:0000259" key="3">
    <source>
        <dbReference type="Pfam" id="PF02678"/>
    </source>
</evidence>
<evidence type="ECO:0000313" key="6">
    <source>
        <dbReference type="Proteomes" id="UP000192277"/>
    </source>
</evidence>
<comment type="similarity">
    <text evidence="1 2">Belongs to the pirin family.</text>
</comment>
<dbReference type="Gene3D" id="2.60.120.10">
    <property type="entry name" value="Jelly Rolls"/>
    <property type="match status" value="2"/>
</dbReference>
<dbReference type="InterPro" id="IPR014710">
    <property type="entry name" value="RmlC-like_jellyroll"/>
</dbReference>
<dbReference type="CDD" id="cd02247">
    <property type="entry name" value="cupin_pirin_C"/>
    <property type="match status" value="1"/>
</dbReference>
<evidence type="ECO:0000256" key="1">
    <source>
        <dbReference type="ARBA" id="ARBA00008416"/>
    </source>
</evidence>
<evidence type="ECO:0000259" key="4">
    <source>
        <dbReference type="Pfam" id="PF05726"/>
    </source>
</evidence>
<reference evidence="5 6" key="1">
    <citation type="submission" date="2016-04" db="EMBL/GenBank/DDBJ databases">
        <authorList>
            <person name="Chen L."/>
            <person name="Zhuang W."/>
            <person name="Wang G."/>
        </authorList>
    </citation>
    <scope>NUCLEOTIDE SEQUENCE [LARGE SCALE GENOMIC DNA]</scope>
    <source>
        <strain evidence="6">GR20</strain>
    </source>
</reference>
<dbReference type="EMBL" id="LWBO01000077">
    <property type="protein sequence ID" value="OQP40186.1"/>
    <property type="molecule type" value="Genomic_DNA"/>
</dbReference>
<gene>
    <name evidence="5" type="ORF">A4D02_14750</name>
</gene>
<dbReference type="InterPro" id="IPR012093">
    <property type="entry name" value="Pirin"/>
</dbReference>
<keyword evidence="6" id="KW-1185">Reference proteome</keyword>
<dbReference type="PIRSF" id="PIRSF006232">
    <property type="entry name" value="Pirin"/>
    <property type="match status" value="1"/>
</dbReference>
<evidence type="ECO:0000256" key="2">
    <source>
        <dbReference type="RuleBase" id="RU003457"/>
    </source>
</evidence>
<dbReference type="Pfam" id="PF05726">
    <property type="entry name" value="Pirin_C"/>
    <property type="match status" value="1"/>
</dbReference>
<dbReference type="PANTHER" id="PTHR13903:SF8">
    <property type="entry name" value="PIRIN"/>
    <property type="match status" value="1"/>
</dbReference>
<accession>A0ABX3NMS1</accession>
<protein>
    <submittedName>
        <fullName evidence="5">Pimeloyl-CoA dehydrogenase</fullName>
    </submittedName>
</protein>
<feature type="domain" description="Pirin C-terminal" evidence="4">
    <location>
        <begin position="170"/>
        <end position="276"/>
    </location>
</feature>
<proteinExistence type="inferred from homology"/>
<organism evidence="5 6">
    <name type="scientific">Niastella koreensis</name>
    <dbReference type="NCBI Taxonomy" id="354356"/>
    <lineage>
        <taxon>Bacteria</taxon>
        <taxon>Pseudomonadati</taxon>
        <taxon>Bacteroidota</taxon>
        <taxon>Chitinophagia</taxon>
        <taxon>Chitinophagales</taxon>
        <taxon>Chitinophagaceae</taxon>
        <taxon>Niastella</taxon>
    </lineage>
</organism>